<feature type="binding site" evidence="9">
    <location>
        <position position="236"/>
    </location>
    <ligand>
        <name>Fe cation</name>
        <dbReference type="ChEBI" id="CHEBI:24875"/>
        <label>2</label>
    </ligand>
</feature>
<evidence type="ECO:0000256" key="9">
    <source>
        <dbReference type="HAMAP-Rule" id="MF_01658"/>
    </source>
</evidence>
<dbReference type="InterPro" id="IPR009078">
    <property type="entry name" value="Ferritin-like_SF"/>
</dbReference>
<gene>
    <name evidence="9" type="primary">coq7</name>
    <name evidence="11" type="ORF">FHW18_004182</name>
</gene>
<dbReference type="Gene3D" id="1.20.1260.10">
    <property type="match status" value="1"/>
</dbReference>
<evidence type="ECO:0000313" key="11">
    <source>
        <dbReference type="EMBL" id="NYE84875.1"/>
    </source>
</evidence>
<dbReference type="GO" id="GO:0005886">
    <property type="term" value="C:plasma membrane"/>
    <property type="evidence" value="ECO:0007669"/>
    <property type="project" value="UniProtKB-SubCell"/>
</dbReference>
<comment type="catalytic activity">
    <reaction evidence="9">
        <text>a 5-methoxy-2-methyl-3-(all-trans-polyprenyl)benzene-1,4-diol + AH2 + O2 = a 3-demethylubiquinol + A + H2O</text>
        <dbReference type="Rhea" id="RHEA:50908"/>
        <dbReference type="Rhea" id="RHEA-COMP:10859"/>
        <dbReference type="Rhea" id="RHEA-COMP:10914"/>
        <dbReference type="ChEBI" id="CHEBI:13193"/>
        <dbReference type="ChEBI" id="CHEBI:15377"/>
        <dbReference type="ChEBI" id="CHEBI:15379"/>
        <dbReference type="ChEBI" id="CHEBI:17499"/>
        <dbReference type="ChEBI" id="CHEBI:84167"/>
        <dbReference type="ChEBI" id="CHEBI:84422"/>
        <dbReference type="EC" id="1.14.99.60"/>
    </reaction>
</comment>
<dbReference type="GO" id="GO:0008682">
    <property type="term" value="F:3-demethoxyubiquinol 3-hydroxylase activity"/>
    <property type="evidence" value="ECO:0007669"/>
    <property type="project" value="UniProtKB-EC"/>
</dbReference>
<evidence type="ECO:0000313" key="12">
    <source>
        <dbReference type="Proteomes" id="UP000542125"/>
    </source>
</evidence>
<keyword evidence="8 9" id="KW-0472">Membrane</keyword>
<feature type="binding site" evidence="9">
    <location>
        <position position="149"/>
    </location>
    <ligand>
        <name>Fe cation</name>
        <dbReference type="ChEBI" id="CHEBI:24875"/>
        <label>1</label>
    </ligand>
</feature>
<comment type="function">
    <text evidence="9">Catalyzes the hydroxylation of 2-nonaprenyl-3-methyl-6-methoxy-1,4-benzoquinol during ubiquinone biosynthesis.</text>
</comment>
<feature type="binding site" evidence="9">
    <location>
        <position position="119"/>
    </location>
    <ligand>
        <name>Fe cation</name>
        <dbReference type="ChEBI" id="CHEBI:24875"/>
        <label>1</label>
    </ligand>
</feature>
<comment type="similarity">
    <text evidence="9">Belongs to the COQ7 family.</text>
</comment>
<organism evidence="11 12">
    <name type="scientific">Pigmentiphaga litoralis</name>
    <dbReference type="NCBI Taxonomy" id="516702"/>
    <lineage>
        <taxon>Bacteria</taxon>
        <taxon>Pseudomonadati</taxon>
        <taxon>Pseudomonadota</taxon>
        <taxon>Betaproteobacteria</taxon>
        <taxon>Burkholderiales</taxon>
        <taxon>Alcaligenaceae</taxon>
        <taxon>Pigmentiphaga</taxon>
    </lineage>
</organism>
<keyword evidence="11" id="KW-0830">Ubiquinone</keyword>
<dbReference type="InterPro" id="IPR047809">
    <property type="entry name" value="COQ7_proteobact"/>
</dbReference>
<dbReference type="InterPro" id="IPR012347">
    <property type="entry name" value="Ferritin-like"/>
</dbReference>
<evidence type="ECO:0000256" key="7">
    <source>
        <dbReference type="ARBA" id="ARBA00023033"/>
    </source>
</evidence>
<dbReference type="GO" id="GO:0046872">
    <property type="term" value="F:metal ion binding"/>
    <property type="evidence" value="ECO:0007669"/>
    <property type="project" value="UniProtKB-KW"/>
</dbReference>
<protein>
    <recommendedName>
        <fullName evidence="9">3-demethoxyubiquinol 3-hydroxylase</fullName>
        <shortName evidence="9">DMQ hydroxylase</shortName>
        <ecNumber evidence="9">1.14.99.60</ecNumber>
    </recommendedName>
    <alternativeName>
        <fullName evidence="9">2-nonaprenyl-3-methyl-6-methoxy-1,4-benzoquinol hydroxylase</fullName>
    </alternativeName>
</protein>
<keyword evidence="5 9" id="KW-0560">Oxidoreductase</keyword>
<keyword evidence="12" id="KW-1185">Reference proteome</keyword>
<keyword evidence="4 9" id="KW-0479">Metal-binding</keyword>
<dbReference type="SUPFAM" id="SSF47240">
    <property type="entry name" value="Ferritin-like"/>
    <property type="match status" value="1"/>
</dbReference>
<evidence type="ECO:0000256" key="1">
    <source>
        <dbReference type="ARBA" id="ARBA00004749"/>
    </source>
</evidence>
<dbReference type="Proteomes" id="UP000542125">
    <property type="component" value="Unassembled WGS sequence"/>
</dbReference>
<keyword evidence="2 9" id="KW-1003">Cell membrane</keyword>
<dbReference type="PANTHER" id="PTHR11237">
    <property type="entry name" value="COENZYME Q10 BIOSYNTHESIS PROTEIN 7"/>
    <property type="match status" value="1"/>
</dbReference>
<sequence length="270" mass="28481">MTSSSPSSFSSSSPSSFRRISPLDRLLAEADRALRVLSGSTSGTRPNPAAALRKPAPPAVLATEPLAVVGVSTAAGAGGAVSGGVTGGLNTDDPATSTELTPAETRHAAGLMRVNHVGEVCAQALYRGQALVSRHASTRAIFLEAAVEETDHLTWLADRLKELKSRPSFLNPLWYAGAFGLGVLAGRAGDAVNLGFMAETEKQVEQHLDGHLQKLPVNDVRSRAIVTQMCEEERHHRETAQHAGGRPLPPLARAAMRAGSKVMTTTSYYI</sequence>
<feature type="binding site" evidence="9">
    <location>
        <position position="149"/>
    </location>
    <ligand>
        <name>Fe cation</name>
        <dbReference type="ChEBI" id="CHEBI:24875"/>
        <label>2</label>
    </ligand>
</feature>
<dbReference type="HAMAP" id="MF_01658">
    <property type="entry name" value="COQ7"/>
    <property type="match status" value="1"/>
</dbReference>
<comment type="caution">
    <text evidence="11">The sequence shown here is derived from an EMBL/GenBank/DDBJ whole genome shotgun (WGS) entry which is preliminary data.</text>
</comment>
<dbReference type="AlphaFoldDB" id="A0A7Y9IXF1"/>
<evidence type="ECO:0000256" key="8">
    <source>
        <dbReference type="ARBA" id="ARBA00023136"/>
    </source>
</evidence>
<keyword evidence="3 9" id="KW-0831">Ubiquinone biosynthesis</keyword>
<feature type="binding site" evidence="9">
    <location>
        <position position="152"/>
    </location>
    <ligand>
        <name>Fe cation</name>
        <dbReference type="ChEBI" id="CHEBI:24875"/>
        <label>1</label>
    </ligand>
</feature>
<comment type="subcellular location">
    <subcellularLocation>
        <location evidence="9">Cell membrane</location>
        <topology evidence="9">Peripheral membrane protein</topology>
    </subcellularLocation>
</comment>
<dbReference type="EMBL" id="JACBYR010000002">
    <property type="protein sequence ID" value="NYE84875.1"/>
    <property type="molecule type" value="Genomic_DNA"/>
</dbReference>
<keyword evidence="6 9" id="KW-0408">Iron</keyword>
<evidence type="ECO:0000256" key="6">
    <source>
        <dbReference type="ARBA" id="ARBA00023004"/>
    </source>
</evidence>
<feature type="region of interest" description="Disordered" evidence="10">
    <location>
        <begin position="37"/>
        <end position="56"/>
    </location>
</feature>
<dbReference type="InterPro" id="IPR011566">
    <property type="entry name" value="Ubq_synth_Coq7"/>
</dbReference>
<dbReference type="NCBIfam" id="NF033656">
    <property type="entry name" value="DMQ_monoox_COQ7"/>
    <property type="match status" value="1"/>
</dbReference>
<dbReference type="EC" id="1.14.99.60" evidence="9"/>
<evidence type="ECO:0000256" key="2">
    <source>
        <dbReference type="ARBA" id="ARBA00022475"/>
    </source>
</evidence>
<dbReference type="UniPathway" id="UPA00232"/>
<dbReference type="PANTHER" id="PTHR11237:SF4">
    <property type="entry name" value="5-DEMETHOXYUBIQUINONE HYDROXYLASE, MITOCHONDRIAL"/>
    <property type="match status" value="1"/>
</dbReference>
<reference evidence="11 12" key="1">
    <citation type="submission" date="2020-07" db="EMBL/GenBank/DDBJ databases">
        <title>Genomic Encyclopedia of Type Strains, Phase IV (KMG-V): Genome sequencing to study the core and pangenomes of soil and plant-associated prokaryotes.</title>
        <authorList>
            <person name="Whitman W."/>
        </authorList>
    </citation>
    <scope>NUCLEOTIDE SEQUENCE [LARGE SCALE GENOMIC DNA]</scope>
    <source>
        <strain evidence="11 12">SAS40</strain>
    </source>
</reference>
<dbReference type="GO" id="GO:0006744">
    <property type="term" value="P:ubiquinone biosynthetic process"/>
    <property type="evidence" value="ECO:0007669"/>
    <property type="project" value="UniProtKB-UniRule"/>
</dbReference>
<dbReference type="CDD" id="cd01042">
    <property type="entry name" value="DMQH"/>
    <property type="match status" value="1"/>
</dbReference>
<comment type="cofactor">
    <cofactor evidence="9">
        <name>Fe cation</name>
        <dbReference type="ChEBI" id="CHEBI:24875"/>
    </cofactor>
    <text evidence="9">Binds 2 iron ions per subunit.</text>
</comment>
<evidence type="ECO:0000256" key="10">
    <source>
        <dbReference type="SAM" id="MobiDB-lite"/>
    </source>
</evidence>
<feature type="binding site" evidence="9">
    <location>
        <position position="233"/>
    </location>
    <ligand>
        <name>Fe cation</name>
        <dbReference type="ChEBI" id="CHEBI:24875"/>
        <label>1</label>
    </ligand>
</feature>
<dbReference type="RefSeq" id="WP_179588907.1">
    <property type="nucleotide sequence ID" value="NZ_JACBYR010000002.1"/>
</dbReference>
<accession>A0A7Y9IXF1</accession>
<evidence type="ECO:0000256" key="5">
    <source>
        <dbReference type="ARBA" id="ARBA00023002"/>
    </source>
</evidence>
<comment type="pathway">
    <text evidence="1 9">Cofactor biosynthesis; ubiquinone biosynthesis.</text>
</comment>
<name>A0A7Y9IXF1_9BURK</name>
<feature type="binding site" evidence="9">
    <location>
        <position position="201"/>
    </location>
    <ligand>
        <name>Fe cation</name>
        <dbReference type="ChEBI" id="CHEBI:24875"/>
        <label>2</label>
    </ligand>
</feature>
<proteinExistence type="inferred from homology"/>
<evidence type="ECO:0000256" key="4">
    <source>
        <dbReference type="ARBA" id="ARBA00022723"/>
    </source>
</evidence>
<evidence type="ECO:0000256" key="3">
    <source>
        <dbReference type="ARBA" id="ARBA00022688"/>
    </source>
</evidence>
<keyword evidence="7 9" id="KW-0503">Monooxygenase</keyword>
<dbReference type="Pfam" id="PF03232">
    <property type="entry name" value="COQ7"/>
    <property type="match status" value="1"/>
</dbReference>
<feature type="binding site" evidence="9">
    <location>
        <position position="233"/>
    </location>
    <ligand>
        <name>Fe cation</name>
        <dbReference type="ChEBI" id="CHEBI:24875"/>
        <label>2</label>
    </ligand>
</feature>